<protein>
    <submittedName>
        <fullName evidence="2">Uncharacterized protein</fullName>
    </submittedName>
</protein>
<feature type="region of interest" description="Disordered" evidence="1">
    <location>
        <begin position="1"/>
        <end position="63"/>
    </location>
</feature>
<feature type="compositionally biased region" description="Basic and acidic residues" evidence="1">
    <location>
        <begin position="53"/>
        <end position="63"/>
    </location>
</feature>
<evidence type="ECO:0000313" key="2">
    <source>
        <dbReference type="EMBL" id="RVE73473.1"/>
    </source>
</evidence>
<dbReference type="OrthoDB" id="10062821at2759"/>
<accession>A0A3S2MST7</accession>
<proteinExistence type="predicted"/>
<reference evidence="2 3" key="2">
    <citation type="submission" date="2019-01" db="EMBL/GenBank/DDBJ databases">
        <title>A chromosome length genome reference of the Java medaka (oryzias javanicus).</title>
        <authorList>
            <person name="Herpin A."/>
            <person name="Takehana Y."/>
            <person name="Naruse K."/>
            <person name="Ansai S."/>
            <person name="Kawaguchi M."/>
        </authorList>
    </citation>
    <scope>NUCLEOTIDE SEQUENCE [LARGE SCALE GENOMIC DNA]</scope>
    <source>
        <strain evidence="2">RS831</strain>
        <tissue evidence="2">Whole body</tissue>
    </source>
</reference>
<feature type="region of interest" description="Disordered" evidence="1">
    <location>
        <begin position="125"/>
        <end position="152"/>
    </location>
</feature>
<feature type="compositionally biased region" description="Basic residues" evidence="1">
    <location>
        <begin position="406"/>
        <end position="423"/>
    </location>
</feature>
<dbReference type="EMBL" id="CM012441">
    <property type="protein sequence ID" value="RVE73473.1"/>
    <property type="molecule type" value="Genomic_DNA"/>
</dbReference>
<feature type="compositionally biased region" description="Basic and acidic residues" evidence="1">
    <location>
        <begin position="348"/>
        <end position="364"/>
    </location>
</feature>
<gene>
    <name evidence="2" type="ORF">OJAV_G00049690</name>
</gene>
<feature type="region of interest" description="Disordered" evidence="1">
    <location>
        <begin position="348"/>
        <end position="442"/>
    </location>
</feature>
<organism evidence="2 3">
    <name type="scientific">Oryzias javanicus</name>
    <name type="common">Javanese ricefish</name>
    <name type="synonym">Aplocheilus javanicus</name>
    <dbReference type="NCBI Taxonomy" id="123683"/>
    <lineage>
        <taxon>Eukaryota</taxon>
        <taxon>Metazoa</taxon>
        <taxon>Chordata</taxon>
        <taxon>Craniata</taxon>
        <taxon>Vertebrata</taxon>
        <taxon>Euteleostomi</taxon>
        <taxon>Actinopterygii</taxon>
        <taxon>Neopterygii</taxon>
        <taxon>Teleostei</taxon>
        <taxon>Neoteleostei</taxon>
        <taxon>Acanthomorphata</taxon>
        <taxon>Ovalentaria</taxon>
        <taxon>Atherinomorphae</taxon>
        <taxon>Beloniformes</taxon>
        <taxon>Adrianichthyidae</taxon>
        <taxon>Oryziinae</taxon>
        <taxon>Oryzias</taxon>
    </lineage>
</organism>
<reference evidence="2 3" key="1">
    <citation type="submission" date="2018-11" db="EMBL/GenBank/DDBJ databases">
        <authorList>
            <person name="Lopez-Roques C."/>
            <person name="Donnadieu C."/>
            <person name="Bouchez O."/>
            <person name="Klopp C."/>
            <person name="Cabau C."/>
            <person name="Zahm M."/>
        </authorList>
    </citation>
    <scope>NUCLEOTIDE SEQUENCE [LARGE SCALE GENOMIC DNA]</scope>
    <source>
        <strain evidence="2">RS831</strain>
        <tissue evidence="2">Whole body</tissue>
    </source>
</reference>
<dbReference type="Proteomes" id="UP000283210">
    <property type="component" value="Chromosome 5"/>
</dbReference>
<name>A0A3S2MST7_ORYJA</name>
<keyword evidence="3" id="KW-1185">Reference proteome</keyword>
<dbReference type="AlphaFoldDB" id="A0A3S2MST7"/>
<feature type="compositionally biased region" description="Acidic residues" evidence="1">
    <location>
        <begin position="365"/>
        <end position="399"/>
    </location>
</feature>
<feature type="compositionally biased region" description="Basic and acidic residues" evidence="1">
    <location>
        <begin position="13"/>
        <end position="34"/>
    </location>
</feature>
<sequence length="464" mass="52536">MASGGEQRPAAESNEHDYANTAERNRAGPEHAVPEELLEPALGSEVDCPGAEPDSRVAPRHPARAEDRNCACCQLLFERHGRSFNRRAVYTFTTPDTVRWVFPESTVTEKSFLCERCAQVIRSRGRRKQSGKRSLWLKPPTPKKTKDKPAVGCRMGKKSTAALLVSKASYKAALQVLWSAKGARKPMLDFFSKQLKLEMKELSRQADSPFHLKVSGRKPLSSFPWRRCANWAQEKAPLVGTCLRSMFPDVNAFLKSSHQLSEEQAVTLLERRSVVALAIPLFTRNNWRNNFLQAALGAELRLQGCSGSALDTLNTMGLCQNKDTVRLLLHRLGNGKDALHGELGMMGKHEQRKEAMGDVSTDEKEDKEEEEEEEEEMVMTVEEEVEQEEVQDELREEEDPPVKVKEAKRRRKKEKKRKGRGKRKEREESEEDEEEQKKRKVVLVVRLGLLKGHSEVGRSDLSAP</sequence>
<evidence type="ECO:0000256" key="1">
    <source>
        <dbReference type="SAM" id="MobiDB-lite"/>
    </source>
</evidence>
<evidence type="ECO:0000313" key="3">
    <source>
        <dbReference type="Proteomes" id="UP000283210"/>
    </source>
</evidence>